<accession>A0A2N4ULV5</accession>
<organism evidence="1 2">
    <name type="scientific">Photobacterium carnosum</name>
    <dbReference type="NCBI Taxonomy" id="2023717"/>
    <lineage>
        <taxon>Bacteria</taxon>
        <taxon>Pseudomonadati</taxon>
        <taxon>Pseudomonadota</taxon>
        <taxon>Gammaproteobacteria</taxon>
        <taxon>Vibrionales</taxon>
        <taxon>Vibrionaceae</taxon>
        <taxon>Photobacterium</taxon>
    </lineage>
</organism>
<keyword evidence="2" id="KW-1185">Reference proteome</keyword>
<dbReference type="RefSeq" id="WP_101770436.1">
    <property type="nucleotide sequence ID" value="NZ_BPPU01000010.1"/>
</dbReference>
<evidence type="ECO:0000313" key="1">
    <source>
        <dbReference type="EMBL" id="PLC55997.1"/>
    </source>
</evidence>
<dbReference type="Proteomes" id="UP000234420">
    <property type="component" value="Unassembled WGS sequence"/>
</dbReference>
<sequence length="370" mass="44187">MYEVFTYKVDAMKFIQTTAARGGYSRYSSGIIKSKKLETFLYKLEDRYRISATKQMRYRAKKRGEANTTIVLLQEDQNIYFWLMVSEGFGAVAECEKLYELKDKKNRLIITGHELVRIQKSDKVTWTWRMTNDNYAEFEQRIKNACRHKNSDHIEQCFYSLQRMPVFSEMRKQCFALFKLLQAEYKRSHKEDYPKKLIKNFYGRYKVAKKIDAIALSRKAKRNLSDLELLKLDIKRNKSKYEKEIVFNILDLTSYFNKLGEKFLNRYKLTVDEIKQELKPFADFANNKIKQDNAYIIRLDFENIKINLFDIIKKALTNNDKNKIKSEILNKIDNFINQRIDNNELSQYELITRDAIRSEILHFINENAAR</sequence>
<protein>
    <submittedName>
        <fullName evidence="1">Uncharacterized protein</fullName>
    </submittedName>
</protein>
<dbReference type="EMBL" id="NPIB01000049">
    <property type="protein sequence ID" value="PLC55997.1"/>
    <property type="molecule type" value="Genomic_DNA"/>
</dbReference>
<comment type="caution">
    <text evidence="1">The sequence shown here is derived from an EMBL/GenBank/DDBJ whole genome shotgun (WGS) entry which is preliminary data.</text>
</comment>
<dbReference type="AlphaFoldDB" id="A0A2N4ULV5"/>
<gene>
    <name evidence="1" type="ORF">CIK00_20780</name>
</gene>
<name>A0A2N4ULV5_9GAMM</name>
<reference evidence="1 2" key="1">
    <citation type="journal article" date="2018" name="Syst. Appl. Microbiol.">
        <title>Photobacterium carnosum sp. nov., isolated from spoiled modified atmosphere packaged poultry meat.</title>
        <authorList>
            <person name="Hilgarth M."/>
            <person name="Fuertes S."/>
            <person name="Ehrmann M."/>
            <person name="Vogel R.F."/>
        </authorList>
    </citation>
    <scope>NUCLEOTIDE SEQUENCE [LARGE SCALE GENOMIC DNA]</scope>
    <source>
        <strain evidence="1 2">TMW 2.2021</strain>
    </source>
</reference>
<evidence type="ECO:0000313" key="2">
    <source>
        <dbReference type="Proteomes" id="UP000234420"/>
    </source>
</evidence>
<proteinExistence type="predicted"/>